<keyword evidence="5" id="KW-1185">Reference proteome</keyword>
<reference evidence="4 5" key="1">
    <citation type="journal article" date="2021" name="BMC Genomics">
        <title>Datura genome reveals duplications of psychoactive alkaloid biosynthetic genes and high mutation rate following tissue culture.</title>
        <authorList>
            <person name="Rajewski A."/>
            <person name="Carter-House D."/>
            <person name="Stajich J."/>
            <person name="Litt A."/>
        </authorList>
    </citation>
    <scope>NUCLEOTIDE SEQUENCE [LARGE SCALE GENOMIC DNA]</scope>
    <source>
        <strain evidence="4">AR-01</strain>
    </source>
</reference>
<dbReference type="EMBL" id="JACEIK010000015">
    <property type="protein sequence ID" value="MCD7446550.1"/>
    <property type="molecule type" value="Genomic_DNA"/>
</dbReference>
<dbReference type="PANTHER" id="PTHR14221">
    <property type="entry name" value="WD REPEAT DOMAIN 44"/>
    <property type="match status" value="1"/>
</dbReference>
<gene>
    <name evidence="4" type="ORF">HAX54_009234</name>
</gene>
<evidence type="ECO:0000256" key="2">
    <source>
        <dbReference type="ARBA" id="ARBA00022737"/>
    </source>
</evidence>
<comment type="caution">
    <text evidence="4">The sequence shown here is derived from an EMBL/GenBank/DDBJ whole genome shotgun (WGS) entry which is preliminary data.</text>
</comment>
<keyword evidence="2" id="KW-0677">Repeat</keyword>
<evidence type="ECO:0000313" key="4">
    <source>
        <dbReference type="EMBL" id="MCD7446550.1"/>
    </source>
</evidence>
<dbReference type="InterPro" id="IPR040324">
    <property type="entry name" value="WDR44/Dgr2"/>
</dbReference>
<evidence type="ECO:0000256" key="3">
    <source>
        <dbReference type="SAM" id="MobiDB-lite"/>
    </source>
</evidence>
<keyword evidence="1" id="KW-0853">WD repeat</keyword>
<accession>A0ABS8RJ00</accession>
<name>A0ABS8RJ00_DATST</name>
<organism evidence="4 5">
    <name type="scientific">Datura stramonium</name>
    <name type="common">Jimsonweed</name>
    <name type="synonym">Common thornapple</name>
    <dbReference type="NCBI Taxonomy" id="4076"/>
    <lineage>
        <taxon>Eukaryota</taxon>
        <taxon>Viridiplantae</taxon>
        <taxon>Streptophyta</taxon>
        <taxon>Embryophyta</taxon>
        <taxon>Tracheophyta</taxon>
        <taxon>Spermatophyta</taxon>
        <taxon>Magnoliopsida</taxon>
        <taxon>eudicotyledons</taxon>
        <taxon>Gunneridae</taxon>
        <taxon>Pentapetalae</taxon>
        <taxon>asterids</taxon>
        <taxon>lamiids</taxon>
        <taxon>Solanales</taxon>
        <taxon>Solanaceae</taxon>
        <taxon>Solanoideae</taxon>
        <taxon>Datureae</taxon>
        <taxon>Datura</taxon>
    </lineage>
</organism>
<sequence>MKETKCECLSQQEFPDSKKTGVALLKNIKGVANSMSGSKADREFELPAPVEQKQNKNSSQWIKNSAARKINKEFTALQLCQEIEAHEGSIWTVGQRRRTVSSNCREDRSNSCMGSARL</sequence>
<proteinExistence type="predicted"/>
<evidence type="ECO:0000313" key="5">
    <source>
        <dbReference type="Proteomes" id="UP000823775"/>
    </source>
</evidence>
<dbReference type="Proteomes" id="UP000823775">
    <property type="component" value="Unassembled WGS sequence"/>
</dbReference>
<feature type="region of interest" description="Disordered" evidence="3">
    <location>
        <begin position="98"/>
        <end position="118"/>
    </location>
</feature>
<dbReference type="PANTHER" id="PTHR14221:SF41">
    <property type="entry name" value="TRANSDUCIN_WD40 REPEAT-LIKE SUPERFAMILY PROTEIN"/>
    <property type="match status" value="1"/>
</dbReference>
<protein>
    <submittedName>
        <fullName evidence="4">Uncharacterized protein</fullName>
    </submittedName>
</protein>
<evidence type="ECO:0000256" key="1">
    <source>
        <dbReference type="ARBA" id="ARBA00022574"/>
    </source>
</evidence>